<evidence type="ECO:0000256" key="1">
    <source>
        <dbReference type="ARBA" id="ARBA00004141"/>
    </source>
</evidence>
<evidence type="ECO:0000256" key="2">
    <source>
        <dbReference type="ARBA" id="ARBA00008404"/>
    </source>
</evidence>
<evidence type="ECO:0008006" key="7">
    <source>
        <dbReference type="Google" id="ProtNLM"/>
    </source>
</evidence>
<keyword evidence="6" id="KW-1185">Reference proteome</keyword>
<dbReference type="PANTHER" id="PTHR34703:SF1">
    <property type="entry name" value="ANTIPORTER SUBUNIT MNHG2-RELATED"/>
    <property type="match status" value="1"/>
</dbReference>
<dbReference type="RefSeq" id="WP_338536666.1">
    <property type="nucleotide sequence ID" value="NZ_AP028654.1"/>
</dbReference>
<organism evidence="5 6">
    <name type="scientific">Helicovermis profundi</name>
    <dbReference type="NCBI Taxonomy" id="3065157"/>
    <lineage>
        <taxon>Bacteria</taxon>
        <taxon>Bacillati</taxon>
        <taxon>Bacillota</taxon>
        <taxon>Clostridia</taxon>
        <taxon>Helicovermis</taxon>
    </lineage>
</organism>
<name>A0AAU9EM50_9FIRM</name>
<dbReference type="PANTHER" id="PTHR34703">
    <property type="entry name" value="ANTIPORTER SUBUNIT MNHG2-RELATED"/>
    <property type="match status" value="1"/>
</dbReference>
<evidence type="ECO:0000313" key="6">
    <source>
        <dbReference type="Proteomes" id="UP001321786"/>
    </source>
</evidence>
<evidence type="ECO:0000256" key="4">
    <source>
        <dbReference type="SAM" id="Phobius"/>
    </source>
</evidence>
<accession>A0AAU9EM50</accession>
<keyword evidence="4" id="KW-0812">Transmembrane</keyword>
<protein>
    <recommendedName>
        <fullName evidence="7">Monovalent cation/H(+) antiporter subunit G</fullName>
    </recommendedName>
</protein>
<sequence length="117" mass="12504">MNIIAVVLISFGLFFFFVGTIGVIRFPDALTRAHGAAKCDTLGAVLSLLGLIVLKGFSPSSIKLLMVIIFLWIANPTATHMIARAILASSGRENKTLGESKDANKTELTIEEAGEVK</sequence>
<evidence type="ECO:0000313" key="5">
    <source>
        <dbReference type="EMBL" id="BEP28341.1"/>
    </source>
</evidence>
<dbReference type="KEGG" id="hprf:HLPR_06720"/>
<reference evidence="5 6" key="1">
    <citation type="submission" date="2023-08" db="EMBL/GenBank/DDBJ databases">
        <title>Helicovermis profunda gen. nov., sp. nov., a novel mesophilic, fermentative bacterium within the Bacillota from a deep-sea hydrothermal vent chimney.</title>
        <authorList>
            <person name="Miyazaki U."/>
            <person name="Mizutani D."/>
            <person name="Hashimoto Y."/>
            <person name="Tame A."/>
            <person name="Sawayama S."/>
            <person name="Miyazaki J."/>
            <person name="Takai K."/>
            <person name="Nakagawa S."/>
        </authorList>
    </citation>
    <scope>NUCLEOTIDE SEQUENCE [LARGE SCALE GENOMIC DNA]</scope>
    <source>
        <strain evidence="5 6">S502</strain>
    </source>
</reference>
<dbReference type="Pfam" id="PF03334">
    <property type="entry name" value="PhaG_MnhG_YufB"/>
    <property type="match status" value="1"/>
</dbReference>
<dbReference type="EMBL" id="AP028654">
    <property type="protein sequence ID" value="BEP28341.1"/>
    <property type="molecule type" value="Genomic_DNA"/>
</dbReference>
<dbReference type="AlphaFoldDB" id="A0AAU9EM50"/>
<keyword evidence="4" id="KW-1133">Transmembrane helix</keyword>
<comment type="subcellular location">
    <subcellularLocation>
        <location evidence="1">Membrane</location>
        <topology evidence="1">Multi-pass membrane protein</topology>
    </subcellularLocation>
</comment>
<evidence type="ECO:0000256" key="3">
    <source>
        <dbReference type="SAM" id="MobiDB-lite"/>
    </source>
</evidence>
<dbReference type="InterPro" id="IPR005133">
    <property type="entry name" value="PhaG_MnhG_YufB"/>
</dbReference>
<dbReference type="GO" id="GO:0015385">
    <property type="term" value="F:sodium:proton antiporter activity"/>
    <property type="evidence" value="ECO:0007669"/>
    <property type="project" value="TreeGrafter"/>
</dbReference>
<feature type="transmembrane region" description="Helical" evidence="4">
    <location>
        <begin position="6"/>
        <end position="27"/>
    </location>
</feature>
<dbReference type="NCBIfam" id="TIGR01300">
    <property type="entry name" value="CPA3_mnhG_phaG"/>
    <property type="match status" value="1"/>
</dbReference>
<keyword evidence="4" id="KW-0472">Membrane</keyword>
<gene>
    <name evidence="5" type="ORF">HLPR_06720</name>
</gene>
<dbReference type="Proteomes" id="UP001321786">
    <property type="component" value="Chromosome"/>
</dbReference>
<feature type="compositionally biased region" description="Basic and acidic residues" evidence="3">
    <location>
        <begin position="95"/>
        <end position="105"/>
    </location>
</feature>
<feature type="region of interest" description="Disordered" evidence="3">
    <location>
        <begin position="95"/>
        <end position="117"/>
    </location>
</feature>
<proteinExistence type="inferred from homology"/>
<comment type="similarity">
    <text evidence="2">Belongs to the CPA3 antiporters (TC 2.A.63) subunit G family.</text>
</comment>